<dbReference type="SUPFAM" id="SSF57552">
    <property type="entry name" value="Blood coagulation inhibitor (disintegrin)"/>
    <property type="match status" value="1"/>
</dbReference>
<feature type="disulfide bond" evidence="11">
    <location>
        <begin position="653"/>
        <end position="663"/>
    </location>
</feature>
<keyword evidence="11" id="KW-0245">EGF-like domain</keyword>
<evidence type="ECO:0000256" key="10">
    <source>
        <dbReference type="PROSITE-ProRule" id="PRU00068"/>
    </source>
</evidence>
<dbReference type="InterPro" id="IPR018358">
    <property type="entry name" value="Disintegrin_CS"/>
</dbReference>
<dbReference type="Pfam" id="PF01421">
    <property type="entry name" value="Reprolysin"/>
    <property type="match status" value="1"/>
</dbReference>
<dbReference type="CDD" id="cd04269">
    <property type="entry name" value="ZnMc_adamalysin_II_like"/>
    <property type="match status" value="1"/>
</dbReference>
<evidence type="ECO:0000256" key="8">
    <source>
        <dbReference type="ARBA" id="ARBA00023136"/>
    </source>
</evidence>
<dbReference type="GO" id="GO:0004222">
    <property type="term" value="F:metalloendopeptidase activity"/>
    <property type="evidence" value="ECO:0007669"/>
    <property type="project" value="InterPro"/>
</dbReference>
<keyword evidence="6 12" id="KW-0862">Zinc</keyword>
<dbReference type="AlphaFoldDB" id="A0AAV2MPH6"/>
<evidence type="ECO:0000256" key="2">
    <source>
        <dbReference type="ARBA" id="ARBA00004479"/>
    </source>
</evidence>
<dbReference type="Pfam" id="PF08516">
    <property type="entry name" value="ADAM_CR"/>
    <property type="match status" value="1"/>
</dbReference>
<evidence type="ECO:0000259" key="15">
    <source>
        <dbReference type="PROSITE" id="PS50214"/>
    </source>
</evidence>
<dbReference type="FunFam" id="3.40.390.10:FF:000002">
    <property type="entry name" value="Disintegrin and metalloproteinase domain-containing protein 22"/>
    <property type="match status" value="1"/>
</dbReference>
<dbReference type="EMBL" id="OZ035831">
    <property type="protein sequence ID" value="CAL1615208.1"/>
    <property type="molecule type" value="Genomic_DNA"/>
</dbReference>
<keyword evidence="5" id="KW-0378">Hydrolase</keyword>
<keyword evidence="4 12" id="KW-0479">Metal-binding</keyword>
<protein>
    <submittedName>
        <fullName evidence="17">Uncharacterized protein</fullName>
    </submittedName>
</protein>
<feature type="binding site" evidence="12">
    <location>
        <position position="362"/>
    </location>
    <ligand>
        <name>Zn(2+)</name>
        <dbReference type="ChEBI" id="CHEBI:29105"/>
        <note>catalytic</note>
    </ligand>
</feature>
<feature type="domain" description="Disintegrin" evidence="15">
    <location>
        <begin position="431"/>
        <end position="517"/>
    </location>
</feature>
<evidence type="ECO:0000256" key="12">
    <source>
        <dbReference type="PROSITE-ProRule" id="PRU00276"/>
    </source>
</evidence>
<gene>
    <name evidence="17" type="ORF">KC01_LOCUS41200</name>
</gene>
<evidence type="ECO:0000256" key="4">
    <source>
        <dbReference type="ARBA" id="ARBA00022723"/>
    </source>
</evidence>
<dbReference type="FunFam" id="4.10.70.10:FF:000001">
    <property type="entry name" value="Disintegrin and metalloproteinase domain-containing protein 22"/>
    <property type="match status" value="1"/>
</dbReference>
<dbReference type="GO" id="GO:0046872">
    <property type="term" value="F:metal ion binding"/>
    <property type="evidence" value="ECO:0007669"/>
    <property type="project" value="UniProtKB-KW"/>
</dbReference>
<evidence type="ECO:0000313" key="18">
    <source>
        <dbReference type="Proteomes" id="UP001497482"/>
    </source>
</evidence>
<comment type="cofactor">
    <cofactor evidence="1">
        <name>Zn(2+)</name>
        <dbReference type="ChEBI" id="CHEBI:29105"/>
    </cofactor>
</comment>
<evidence type="ECO:0000256" key="11">
    <source>
        <dbReference type="PROSITE-ProRule" id="PRU00076"/>
    </source>
</evidence>
<dbReference type="Gene3D" id="3.40.390.10">
    <property type="entry name" value="Collagenase (Catalytic Domain)"/>
    <property type="match status" value="1"/>
</dbReference>
<name>A0AAV2MPH6_KNICA</name>
<reference evidence="17 18" key="1">
    <citation type="submission" date="2024-04" db="EMBL/GenBank/DDBJ databases">
        <authorList>
            <person name="Waldvogel A.-M."/>
            <person name="Schoenle A."/>
        </authorList>
    </citation>
    <scope>NUCLEOTIDE SEQUENCE [LARGE SCALE GENOMIC DNA]</scope>
</reference>
<feature type="disulfide bond" evidence="12">
    <location>
        <begin position="379"/>
        <end position="384"/>
    </location>
</feature>
<dbReference type="PANTHER" id="PTHR11905:SF32">
    <property type="entry name" value="DISINTEGRIN AND METALLOPROTEINASE DOMAIN-CONTAINING PROTEIN 28"/>
    <property type="match status" value="1"/>
</dbReference>
<feature type="binding site" evidence="12">
    <location>
        <position position="366"/>
    </location>
    <ligand>
        <name>Zn(2+)</name>
        <dbReference type="ChEBI" id="CHEBI:29105"/>
        <note>catalytic</note>
    </ligand>
</feature>
<feature type="disulfide bond" evidence="11">
    <location>
        <begin position="671"/>
        <end position="680"/>
    </location>
</feature>
<dbReference type="InterPro" id="IPR002870">
    <property type="entry name" value="Peptidase_M12B_N"/>
</dbReference>
<evidence type="ECO:0000256" key="1">
    <source>
        <dbReference type="ARBA" id="ARBA00001947"/>
    </source>
</evidence>
<dbReference type="SMART" id="SM00608">
    <property type="entry name" value="ACR"/>
    <property type="match status" value="1"/>
</dbReference>
<dbReference type="InterPro" id="IPR034027">
    <property type="entry name" value="Reprolysin_adamalysin"/>
</dbReference>
<keyword evidence="8" id="KW-0472">Membrane</keyword>
<dbReference type="SUPFAM" id="SSF55486">
    <property type="entry name" value="Metalloproteases ('zincins'), catalytic domain"/>
    <property type="match status" value="1"/>
</dbReference>
<organism evidence="17 18">
    <name type="scientific">Knipowitschia caucasica</name>
    <name type="common">Caucasian dwarf goby</name>
    <name type="synonym">Pomatoschistus caucasicus</name>
    <dbReference type="NCBI Taxonomy" id="637954"/>
    <lineage>
        <taxon>Eukaryota</taxon>
        <taxon>Metazoa</taxon>
        <taxon>Chordata</taxon>
        <taxon>Craniata</taxon>
        <taxon>Vertebrata</taxon>
        <taxon>Euteleostomi</taxon>
        <taxon>Actinopterygii</taxon>
        <taxon>Neopterygii</taxon>
        <taxon>Teleostei</taxon>
        <taxon>Neoteleostei</taxon>
        <taxon>Acanthomorphata</taxon>
        <taxon>Gobiaria</taxon>
        <taxon>Gobiiformes</taxon>
        <taxon>Gobioidei</taxon>
        <taxon>Gobiidae</taxon>
        <taxon>Gobiinae</taxon>
        <taxon>Knipowitschia</taxon>
    </lineage>
</organism>
<feature type="binding site" evidence="12">
    <location>
        <position position="372"/>
    </location>
    <ligand>
        <name>Zn(2+)</name>
        <dbReference type="ChEBI" id="CHEBI:29105"/>
        <note>catalytic</note>
    </ligand>
</feature>
<feature type="active site" evidence="12">
    <location>
        <position position="363"/>
    </location>
</feature>
<keyword evidence="7" id="KW-1133">Transmembrane helix</keyword>
<dbReference type="PROSITE" id="PS50215">
    <property type="entry name" value="ADAM_MEPRO"/>
    <property type="match status" value="1"/>
</dbReference>
<dbReference type="PROSITE" id="PS01186">
    <property type="entry name" value="EGF_2"/>
    <property type="match status" value="1"/>
</dbReference>
<dbReference type="Pfam" id="PF01562">
    <property type="entry name" value="Pep_M12B_propep"/>
    <property type="match status" value="1"/>
</dbReference>
<evidence type="ECO:0000256" key="5">
    <source>
        <dbReference type="ARBA" id="ARBA00022801"/>
    </source>
</evidence>
<dbReference type="PROSITE" id="PS50026">
    <property type="entry name" value="EGF_3"/>
    <property type="match status" value="1"/>
</dbReference>
<evidence type="ECO:0000256" key="7">
    <source>
        <dbReference type="ARBA" id="ARBA00022989"/>
    </source>
</evidence>
<dbReference type="SMART" id="SM00050">
    <property type="entry name" value="DISIN"/>
    <property type="match status" value="1"/>
</dbReference>
<dbReference type="InterPro" id="IPR001762">
    <property type="entry name" value="Disintegrin_dom"/>
</dbReference>
<dbReference type="InterPro" id="IPR000742">
    <property type="entry name" value="EGF"/>
</dbReference>
<feature type="domain" description="Peptidase M12B" evidence="16">
    <location>
        <begin position="228"/>
        <end position="423"/>
    </location>
</feature>
<keyword evidence="18" id="KW-1185">Reference proteome</keyword>
<accession>A0AAV2MPH6</accession>
<evidence type="ECO:0000259" key="14">
    <source>
        <dbReference type="PROSITE" id="PS50026"/>
    </source>
</evidence>
<dbReference type="InterPro" id="IPR024079">
    <property type="entry name" value="MetalloPept_cat_dom_sf"/>
</dbReference>
<keyword evidence="3" id="KW-0812">Transmembrane</keyword>
<evidence type="ECO:0000256" key="3">
    <source>
        <dbReference type="ARBA" id="ARBA00022692"/>
    </source>
</evidence>
<comment type="subcellular location">
    <subcellularLocation>
        <location evidence="2">Membrane</location>
        <topology evidence="2">Single-pass type I membrane protein</topology>
    </subcellularLocation>
</comment>
<dbReference type="Gene3D" id="4.10.70.10">
    <property type="entry name" value="Disintegrin domain"/>
    <property type="match status" value="1"/>
</dbReference>
<dbReference type="InterPro" id="IPR001590">
    <property type="entry name" value="Peptidase_M12B"/>
</dbReference>
<evidence type="ECO:0000256" key="6">
    <source>
        <dbReference type="ARBA" id="ARBA00022833"/>
    </source>
</evidence>
<evidence type="ECO:0000313" key="17">
    <source>
        <dbReference type="EMBL" id="CAL1615208.1"/>
    </source>
</evidence>
<comment type="caution">
    <text evidence="11">Lacks conserved residue(s) required for the propagation of feature annotation.</text>
</comment>
<feature type="disulfide bond" evidence="10">
    <location>
        <begin position="489"/>
        <end position="509"/>
    </location>
</feature>
<feature type="region of interest" description="Disordered" evidence="13">
    <location>
        <begin position="179"/>
        <end position="198"/>
    </location>
</feature>
<sequence length="975" mass="107432">MGKEEAVPRLRHSSSPWTMATGRLCSWAVLLTGLQLSVSHGPGLNLGEDYEVVRPVRLHTVNKRHAELHRPQTVKYALTVRGRPLQMHLQRNDELLTKDYSETHYLEDGTRITSAPRHIDHCYYQGTILGDSRSEVSLSTCDGLRGYFRTSEQRFVIEPLTLEPDGDHAVAALSEDPLPQATAPTSHRDQDPQTTPLTCGVTNETWAANEEPPSRARSSPLSILYQKKFMELYLVADYKEYVRMNKDLSKLRKRIFEVVNFVNMAYKPLLTFVALVGLEVWTDSDKISISSDTGQNLDLFRDWRNKNLISSKHDCAHLISGEDFAGGTVGLAYVGALCTGYSVGVVQDYTDVAVAVGATLAHELGHNLGMSHDSSSCSCGGDSCIMEPSVKSWTLPETFSSCSRSKYEEFLLERSVNCLLNEPDPRSLLSPSVCGNGFVEEGEDCDCGSVEECSDRCCNASSCSFSEGSQCAEGECCQDCKVLGRSRQCRPQQDECDLPEFCDGKSAFCPEDVFSANGAPCDSARGFCFNGQCPQRLSQCNNMYGPEAIEGRASCFQYNTAGKYYGYCRRPTSDQYIACSKQDIYCGKLFCHYGKDSPTYGGRLRIGDCKAAYFSDVTKDYGQVQTGTKCGEGKVCSQGQCMDLRMAYKTSDCSAQCPGRSVCNHLGECQCEPGWLPPHCDKEDKDFSSVTAQSLSPGAIFGISAAVIVAVTCGLQYVWPPVRVASSTCGLPYVWPPVRVASRTCGLQYVWPPVRVASSTCGLQYVWPPVRVASSTCGLQYVWPPVRVASSTCGLPTCGLQYVWPPVRVASRTCGLPYVWPPVRVASSTCGLQYVWPPVRVASRTCGLPYVWPPVRVASSTCGLQYVWPPVRVASRTCGLPYVLQYVWPPVLCLQYVWPPVRVASRTCGLPYVWPPVRVASSTCGLQYVWPSLHVDSRTCGLQYVWPPVRVASRTCGFPYLWLPVLVAPRNCGPP</sequence>
<dbReference type="PANTHER" id="PTHR11905">
    <property type="entry name" value="ADAM A DISINTEGRIN AND METALLOPROTEASE DOMAIN"/>
    <property type="match status" value="1"/>
</dbReference>
<feature type="disulfide bond" evidence="12">
    <location>
        <begin position="338"/>
        <end position="418"/>
    </location>
</feature>
<proteinExistence type="predicted"/>
<dbReference type="Proteomes" id="UP001497482">
    <property type="component" value="Chromosome 9"/>
</dbReference>
<evidence type="ECO:0000256" key="9">
    <source>
        <dbReference type="ARBA" id="ARBA00023157"/>
    </source>
</evidence>
<evidence type="ECO:0000256" key="13">
    <source>
        <dbReference type="SAM" id="MobiDB-lite"/>
    </source>
</evidence>
<dbReference type="GO" id="GO:0005886">
    <property type="term" value="C:plasma membrane"/>
    <property type="evidence" value="ECO:0007669"/>
    <property type="project" value="TreeGrafter"/>
</dbReference>
<feature type="domain" description="EGF-like" evidence="14">
    <location>
        <begin position="649"/>
        <end position="681"/>
    </location>
</feature>
<evidence type="ECO:0000259" key="16">
    <source>
        <dbReference type="PROSITE" id="PS50215"/>
    </source>
</evidence>
<dbReference type="InterPro" id="IPR036436">
    <property type="entry name" value="Disintegrin_dom_sf"/>
</dbReference>
<keyword evidence="9 11" id="KW-1015">Disulfide bond</keyword>
<dbReference type="Pfam" id="PF00200">
    <property type="entry name" value="Disintegrin"/>
    <property type="match status" value="1"/>
</dbReference>
<dbReference type="PROSITE" id="PS50214">
    <property type="entry name" value="DISINTEGRIN_2"/>
    <property type="match status" value="1"/>
</dbReference>
<dbReference type="GO" id="GO:0006508">
    <property type="term" value="P:proteolysis"/>
    <property type="evidence" value="ECO:0007669"/>
    <property type="project" value="InterPro"/>
</dbReference>
<dbReference type="InterPro" id="IPR006586">
    <property type="entry name" value="ADAM_Cys-rich"/>
</dbReference>
<dbReference type="PROSITE" id="PS00427">
    <property type="entry name" value="DISINTEGRIN_1"/>
    <property type="match status" value="1"/>
</dbReference>